<evidence type="ECO:0008006" key="5">
    <source>
        <dbReference type="Google" id="ProtNLM"/>
    </source>
</evidence>
<gene>
    <name evidence="3" type="ORF">A2945_02195</name>
</gene>
<dbReference type="Proteomes" id="UP000178880">
    <property type="component" value="Unassembled WGS sequence"/>
</dbReference>
<protein>
    <recommendedName>
        <fullName evidence="5">PrgI family protein</fullName>
    </recommendedName>
</protein>
<feature type="region of interest" description="Disordered" evidence="1">
    <location>
        <begin position="93"/>
        <end position="119"/>
    </location>
</feature>
<dbReference type="STRING" id="1798650.A2945_02195"/>
<keyword evidence="2" id="KW-1133">Transmembrane helix</keyword>
<proteinExistence type="predicted"/>
<accession>A0A1G2CEI0</accession>
<dbReference type="EMBL" id="MHLA01000013">
    <property type="protein sequence ID" value="OGY99784.1"/>
    <property type="molecule type" value="Genomic_DNA"/>
</dbReference>
<dbReference type="Pfam" id="PF12666">
    <property type="entry name" value="PrgI"/>
    <property type="match status" value="1"/>
</dbReference>
<dbReference type="InterPro" id="IPR024414">
    <property type="entry name" value="Uncharacterised_PrgI"/>
</dbReference>
<comment type="caution">
    <text evidence="3">The sequence shown here is derived from an EMBL/GenBank/DDBJ whole genome shotgun (WGS) entry which is preliminary data.</text>
</comment>
<feature type="transmembrane region" description="Helical" evidence="2">
    <location>
        <begin position="47"/>
        <end position="65"/>
    </location>
</feature>
<organism evidence="3 4">
    <name type="scientific">Candidatus Liptonbacteria bacterium RIFCSPLOWO2_01_FULL_52_25</name>
    <dbReference type="NCBI Taxonomy" id="1798650"/>
    <lineage>
        <taxon>Bacteria</taxon>
        <taxon>Candidatus Liptoniibacteriota</taxon>
    </lineage>
</organism>
<reference evidence="3 4" key="1">
    <citation type="journal article" date="2016" name="Nat. Commun.">
        <title>Thousands of microbial genomes shed light on interconnected biogeochemical processes in an aquifer system.</title>
        <authorList>
            <person name="Anantharaman K."/>
            <person name="Brown C.T."/>
            <person name="Hug L.A."/>
            <person name="Sharon I."/>
            <person name="Castelle C.J."/>
            <person name="Probst A.J."/>
            <person name="Thomas B.C."/>
            <person name="Singh A."/>
            <person name="Wilkins M.J."/>
            <person name="Karaoz U."/>
            <person name="Brodie E.L."/>
            <person name="Williams K.H."/>
            <person name="Hubbard S.S."/>
            <person name="Banfield J.F."/>
        </authorList>
    </citation>
    <scope>NUCLEOTIDE SEQUENCE [LARGE SCALE GENOMIC DNA]</scope>
</reference>
<keyword evidence="2" id="KW-0472">Membrane</keyword>
<evidence type="ECO:0000256" key="1">
    <source>
        <dbReference type="SAM" id="MobiDB-lite"/>
    </source>
</evidence>
<feature type="transmembrane region" description="Helical" evidence="2">
    <location>
        <begin position="24"/>
        <end position="41"/>
    </location>
</feature>
<sequence length="187" mass="20649">MQFQVPQFIETEDRVVGPFSIRQFIYVAIAGGFCFILYFAVEFWLLVVLAVPTMGAAFSLAFIKINGVPLTRVAMSAFNFYWKPQTYVWQPEPSGTEKKAGSAAEPGVAASTAGPREGRAAAVPRGISLEDIVSGIALRNAWQNLQTGTKSPPRISGQQFYGKIQEKYEVFRRAAGDQSAARRVDYR</sequence>
<evidence type="ECO:0000313" key="3">
    <source>
        <dbReference type="EMBL" id="OGY99784.1"/>
    </source>
</evidence>
<keyword evidence="2" id="KW-0812">Transmembrane</keyword>
<evidence type="ECO:0000313" key="4">
    <source>
        <dbReference type="Proteomes" id="UP000178880"/>
    </source>
</evidence>
<name>A0A1G2CEI0_9BACT</name>
<evidence type="ECO:0000256" key="2">
    <source>
        <dbReference type="SAM" id="Phobius"/>
    </source>
</evidence>
<dbReference type="AlphaFoldDB" id="A0A1G2CEI0"/>